<dbReference type="SUPFAM" id="SSF50249">
    <property type="entry name" value="Nucleic acid-binding proteins"/>
    <property type="match status" value="1"/>
</dbReference>
<keyword evidence="1" id="KW-0238">DNA-binding</keyword>
<dbReference type="InterPro" id="IPR031657">
    <property type="entry name" value="REPA_OB_2"/>
</dbReference>
<proteinExistence type="predicted"/>
<dbReference type="Pfam" id="PF16900">
    <property type="entry name" value="REPA_OB_2"/>
    <property type="match status" value="1"/>
</dbReference>
<keyword evidence="4" id="KW-1185">Reference proteome</keyword>
<dbReference type="EMBL" id="RBNJ01015658">
    <property type="protein sequence ID" value="RUS24547.1"/>
    <property type="molecule type" value="Genomic_DNA"/>
</dbReference>
<gene>
    <name evidence="3" type="ORF">BC938DRAFT_473413</name>
</gene>
<protein>
    <recommendedName>
        <fullName evidence="2">Replication protein A OB domain-containing protein</fullName>
    </recommendedName>
</protein>
<reference evidence="3 4" key="1">
    <citation type="journal article" date="2018" name="New Phytol.">
        <title>Phylogenomics of Endogonaceae and evolution of mycorrhizas within Mucoromycota.</title>
        <authorList>
            <person name="Chang Y."/>
            <person name="Desiro A."/>
            <person name="Na H."/>
            <person name="Sandor L."/>
            <person name="Lipzen A."/>
            <person name="Clum A."/>
            <person name="Barry K."/>
            <person name="Grigoriev I.V."/>
            <person name="Martin F.M."/>
            <person name="Stajich J.E."/>
            <person name="Smith M.E."/>
            <person name="Bonito G."/>
            <person name="Spatafora J.W."/>
        </authorList>
    </citation>
    <scope>NUCLEOTIDE SEQUENCE [LARGE SCALE GENOMIC DNA]</scope>
    <source>
        <strain evidence="3 4">AD002</strain>
    </source>
</reference>
<dbReference type="Gene3D" id="2.40.50.140">
    <property type="entry name" value="Nucleic acid-binding proteins"/>
    <property type="match status" value="1"/>
</dbReference>
<name>A0A433Q448_9FUNG</name>
<accession>A0A433Q448</accession>
<comment type="caution">
    <text evidence="3">The sequence shown here is derived from an EMBL/GenBank/DDBJ whole genome shotgun (WGS) entry which is preliminary data.</text>
</comment>
<organism evidence="3 4">
    <name type="scientific">Jimgerdemannia flammicorona</name>
    <dbReference type="NCBI Taxonomy" id="994334"/>
    <lineage>
        <taxon>Eukaryota</taxon>
        <taxon>Fungi</taxon>
        <taxon>Fungi incertae sedis</taxon>
        <taxon>Mucoromycota</taxon>
        <taxon>Mucoromycotina</taxon>
        <taxon>Endogonomycetes</taxon>
        <taxon>Endogonales</taxon>
        <taxon>Endogonaceae</taxon>
        <taxon>Jimgerdemannia</taxon>
    </lineage>
</organism>
<dbReference type="InterPro" id="IPR012340">
    <property type="entry name" value="NA-bd_OB-fold"/>
</dbReference>
<evidence type="ECO:0000313" key="4">
    <source>
        <dbReference type="Proteomes" id="UP000274822"/>
    </source>
</evidence>
<dbReference type="Proteomes" id="UP000274822">
    <property type="component" value="Unassembled WGS sequence"/>
</dbReference>
<evidence type="ECO:0000256" key="1">
    <source>
        <dbReference type="ARBA" id="ARBA00023125"/>
    </source>
</evidence>
<evidence type="ECO:0000313" key="3">
    <source>
        <dbReference type="EMBL" id="RUS24547.1"/>
    </source>
</evidence>
<sequence>MALYEYEHLKNPGTMINNPVYFRGDRSEPIQLNGLLSTGFVTDFLGGAELRPDIILRVEKIEHVALNGTSRYTDIPVNANTVCKVTDGSYTMLGSCHYITGARLVCKSGQWQLSMGDEAQIVTSDILQIAYSFIPIQDIREGRPVDILGIVVDVGKVSDVIVSGYMTVLCKIKIVDVSCHAILVTFWGQQAINLAVTDGAILAISNADPRIYHARYELYILDNSWVEQGLRTPESDALQQ</sequence>
<dbReference type="GO" id="GO:0003677">
    <property type="term" value="F:DNA binding"/>
    <property type="evidence" value="ECO:0007669"/>
    <property type="project" value="UniProtKB-KW"/>
</dbReference>
<dbReference type="AlphaFoldDB" id="A0A433Q448"/>
<feature type="domain" description="Replication protein A OB" evidence="2">
    <location>
        <begin position="136"/>
        <end position="206"/>
    </location>
</feature>
<evidence type="ECO:0000259" key="2">
    <source>
        <dbReference type="Pfam" id="PF16900"/>
    </source>
</evidence>